<protein>
    <submittedName>
        <fullName evidence="9">Membrane protein involved in aromatic hydrocarbon degradation</fullName>
    </submittedName>
</protein>
<dbReference type="EMBL" id="ACYY01000005">
    <property type="protein sequence ID" value="EEW25956.1"/>
    <property type="molecule type" value="Genomic_DNA"/>
</dbReference>
<organism evidence="9 10">
    <name type="scientific">Rhodobacter ferrooxidans</name>
    <dbReference type="NCBI Taxonomy" id="371731"/>
    <lineage>
        <taxon>Bacteria</taxon>
        <taxon>Pseudomonadati</taxon>
        <taxon>Pseudomonadota</taxon>
        <taxon>Alphaproteobacteria</taxon>
        <taxon>Rhodobacterales</taxon>
        <taxon>Rhodobacter group</taxon>
        <taxon>Rhodobacter</taxon>
    </lineage>
</organism>
<feature type="chain" id="PRO_5002990425" evidence="8">
    <location>
        <begin position="21"/>
        <end position="363"/>
    </location>
</feature>
<accession>C8RYZ9</accession>
<dbReference type="PANTHER" id="PTHR35093:SF8">
    <property type="entry name" value="OUTER MEMBRANE PROTEIN NMB0088-RELATED"/>
    <property type="match status" value="1"/>
</dbReference>
<name>C8RYZ9_9RHOB</name>
<dbReference type="SUPFAM" id="SSF56935">
    <property type="entry name" value="Porins"/>
    <property type="match status" value="1"/>
</dbReference>
<keyword evidence="10" id="KW-1185">Reference proteome</keyword>
<evidence type="ECO:0000256" key="6">
    <source>
        <dbReference type="ARBA" id="ARBA00023136"/>
    </source>
</evidence>
<dbReference type="RefSeq" id="WP_008028731.1">
    <property type="nucleotide sequence ID" value="NZ_ACYY01000005.1"/>
</dbReference>
<evidence type="ECO:0000313" key="10">
    <source>
        <dbReference type="Proteomes" id="UP000010121"/>
    </source>
</evidence>
<evidence type="ECO:0000313" key="9">
    <source>
        <dbReference type="EMBL" id="EEW25956.1"/>
    </source>
</evidence>
<feature type="signal peptide" evidence="8">
    <location>
        <begin position="1"/>
        <end position="20"/>
    </location>
</feature>
<dbReference type="PANTHER" id="PTHR35093">
    <property type="entry name" value="OUTER MEMBRANE PROTEIN NMB0088-RELATED"/>
    <property type="match status" value="1"/>
</dbReference>
<dbReference type="GO" id="GO:0015483">
    <property type="term" value="F:long-chain fatty acid transporting porin activity"/>
    <property type="evidence" value="ECO:0007669"/>
    <property type="project" value="TreeGrafter"/>
</dbReference>
<dbReference type="eggNOG" id="COG2067">
    <property type="taxonomic scope" value="Bacteria"/>
</dbReference>
<keyword evidence="5 8" id="KW-0732">Signal</keyword>
<dbReference type="Pfam" id="PF03349">
    <property type="entry name" value="Toluene_X"/>
    <property type="match status" value="1"/>
</dbReference>
<reference evidence="9 10" key="1">
    <citation type="submission" date="2009-08" db="EMBL/GenBank/DDBJ databases">
        <title>The draft genome of Rhodobacter sp. SW2.</title>
        <authorList>
            <consortium name="US DOE Joint Genome Institute (JGI-PGF)"/>
            <person name="Lucas S."/>
            <person name="Copeland A."/>
            <person name="Lapidus A."/>
            <person name="Glavina del Rio T."/>
            <person name="Tice H."/>
            <person name="Bruce D."/>
            <person name="Goodwin L."/>
            <person name="Pitluck S."/>
            <person name="Larimer F."/>
            <person name="Land M.L."/>
            <person name="Hauser L."/>
            <person name="Emerson D."/>
        </authorList>
    </citation>
    <scope>NUCLEOTIDE SEQUENCE [LARGE SCALE GENOMIC DNA]</scope>
    <source>
        <strain evidence="9 10">SW2</strain>
    </source>
</reference>
<comment type="caution">
    <text evidence="9">The sequence shown here is derived from an EMBL/GenBank/DDBJ whole genome shotgun (WGS) entry which is preliminary data.</text>
</comment>
<keyword evidence="6" id="KW-0472">Membrane</keyword>
<keyword evidence="4" id="KW-0812">Transmembrane</keyword>
<keyword evidence="7" id="KW-0998">Cell outer membrane</keyword>
<dbReference type="InterPro" id="IPR005017">
    <property type="entry name" value="OMPP1/FadL/TodX"/>
</dbReference>
<dbReference type="Proteomes" id="UP000010121">
    <property type="component" value="Unassembled WGS sequence"/>
</dbReference>
<comment type="similarity">
    <text evidence="2">Belongs to the OmpP1/FadL family.</text>
</comment>
<comment type="subcellular location">
    <subcellularLocation>
        <location evidence="1">Cell outer membrane</location>
        <topology evidence="1">Multi-pass membrane protein</topology>
    </subcellularLocation>
</comment>
<keyword evidence="3" id="KW-1134">Transmembrane beta strand</keyword>
<evidence type="ECO:0000256" key="7">
    <source>
        <dbReference type="ARBA" id="ARBA00023237"/>
    </source>
</evidence>
<dbReference type="AlphaFoldDB" id="C8RYZ9"/>
<dbReference type="STRING" id="371731.Rsw2DRAFT_1027"/>
<evidence type="ECO:0000256" key="4">
    <source>
        <dbReference type="ARBA" id="ARBA00022692"/>
    </source>
</evidence>
<evidence type="ECO:0000256" key="2">
    <source>
        <dbReference type="ARBA" id="ARBA00008163"/>
    </source>
</evidence>
<evidence type="ECO:0000256" key="3">
    <source>
        <dbReference type="ARBA" id="ARBA00022452"/>
    </source>
</evidence>
<evidence type="ECO:0000256" key="1">
    <source>
        <dbReference type="ARBA" id="ARBA00004571"/>
    </source>
</evidence>
<evidence type="ECO:0000256" key="8">
    <source>
        <dbReference type="SAM" id="SignalP"/>
    </source>
</evidence>
<gene>
    <name evidence="9" type="ORF">Rsw2DRAFT_1027</name>
</gene>
<proteinExistence type="inferred from homology"/>
<evidence type="ECO:0000256" key="5">
    <source>
        <dbReference type="ARBA" id="ARBA00022729"/>
    </source>
</evidence>
<sequence>MKKTVATLGVLAISAGAATAGGIDRSGQFMGVLFEKGNYAELSFGSVSPDVSGVATVFSPTSGAASGDMSKSYAQIGGALKFKINDSLDAALIFDQPFGADVSYPAGSGYYAQGTTADLNTSAITGVLKYRLPSNISVYGGLRYQTFEAKASIPFVGGYTVNGAKDDAVGYLVGVAYEKPEIALRVALTYNSKIRHSLATTEFGGPSPKTDIDTPQSVNLEFQSGIAKDTLLFGSVRWVDWTAFDISPATYGVITGNPLVSYHKDTVSYALGIGRKFSENWSAAVSVGYETKMGKFSTNLGPTDGKTSITLGATYTRDNMKISGGVTYVDIGNAQPTLNGTLPSANFRDNHAVGFGLKVGFSF</sequence>
<dbReference type="OrthoDB" id="6679728at2"/>
<dbReference type="Gene3D" id="2.40.160.60">
    <property type="entry name" value="Outer membrane protein transport protein (OMPP1/FadL/TodX)"/>
    <property type="match status" value="1"/>
</dbReference>
<dbReference type="GO" id="GO:0009279">
    <property type="term" value="C:cell outer membrane"/>
    <property type="evidence" value="ECO:0007669"/>
    <property type="project" value="UniProtKB-SubCell"/>
</dbReference>